<keyword evidence="4" id="KW-0288">FMN</keyword>
<evidence type="ECO:0000259" key="7">
    <source>
        <dbReference type="PROSITE" id="PS50112"/>
    </source>
</evidence>
<keyword evidence="5" id="KW-0157">Chromophore</keyword>
<organism evidence="9">
    <name type="scientific">Ximenia americana</name>
    <name type="common">Tallow wood</name>
    <name type="synonym">Ximenia inermis</name>
    <dbReference type="NCBI Taxonomy" id="50174"/>
    <lineage>
        <taxon>Eukaryota</taxon>
        <taxon>Viridiplantae</taxon>
        <taxon>Streptophyta</taxon>
        <taxon>Embryophyta</taxon>
        <taxon>Tracheophyta</taxon>
        <taxon>Spermatophyta</taxon>
        <taxon>Magnoliopsida</taxon>
        <taxon>eudicotyledons</taxon>
        <taxon>Gunneridae</taxon>
        <taxon>Pentapetalae</taxon>
        <taxon>Santalales</taxon>
        <taxon>Ximeniaceae</taxon>
        <taxon>Ximenia</taxon>
    </lineage>
</organism>
<keyword evidence="6" id="KW-0675">Receptor</keyword>
<dbReference type="GO" id="GO:0009637">
    <property type="term" value="P:response to blue light"/>
    <property type="evidence" value="ECO:0007669"/>
    <property type="project" value="UniProtKB-ARBA"/>
</dbReference>
<keyword evidence="1" id="KW-0600">Photoreceptor protein</keyword>
<feature type="domain" description="PAC" evidence="8">
    <location>
        <begin position="124"/>
        <end position="178"/>
    </location>
</feature>
<dbReference type="Gene3D" id="3.30.450.20">
    <property type="entry name" value="PAS domain"/>
    <property type="match status" value="1"/>
</dbReference>
<evidence type="ECO:0000256" key="5">
    <source>
        <dbReference type="ARBA" id="ARBA00022991"/>
    </source>
</evidence>
<dbReference type="CDD" id="cd00130">
    <property type="entry name" value="PAS"/>
    <property type="match status" value="1"/>
</dbReference>
<name>A0A126X4E6_XIMAM</name>
<dbReference type="PANTHER" id="PTHR47429">
    <property type="entry name" value="PROTEIN TWIN LOV 1"/>
    <property type="match status" value="1"/>
</dbReference>
<dbReference type="FunFam" id="3.30.450.20:FF:000002">
    <property type="entry name" value="LOV domain-containing protein"/>
    <property type="match status" value="1"/>
</dbReference>
<dbReference type="GO" id="GO:0005634">
    <property type="term" value="C:nucleus"/>
    <property type="evidence" value="ECO:0007669"/>
    <property type="project" value="TreeGrafter"/>
</dbReference>
<evidence type="ECO:0000256" key="2">
    <source>
        <dbReference type="ARBA" id="ARBA00022606"/>
    </source>
</evidence>
<dbReference type="EMBL" id="KU701748">
    <property type="protein sequence ID" value="AML79300.1"/>
    <property type="molecule type" value="mRNA"/>
</dbReference>
<dbReference type="InterPro" id="IPR035965">
    <property type="entry name" value="PAS-like_dom_sf"/>
</dbReference>
<evidence type="ECO:0000256" key="4">
    <source>
        <dbReference type="ARBA" id="ARBA00022643"/>
    </source>
</evidence>
<evidence type="ECO:0000313" key="9">
    <source>
        <dbReference type="EMBL" id="AML79300.1"/>
    </source>
</evidence>
<keyword evidence="3" id="KW-0285">Flavoprotein</keyword>
<dbReference type="SMART" id="SM00086">
    <property type="entry name" value="PAC"/>
    <property type="match status" value="1"/>
</dbReference>
<keyword evidence="2" id="KW-0716">Sensory transduction</keyword>
<dbReference type="PROSITE" id="PS50112">
    <property type="entry name" value="PAS"/>
    <property type="match status" value="1"/>
</dbReference>
<dbReference type="InterPro" id="IPR001610">
    <property type="entry name" value="PAC"/>
</dbReference>
<dbReference type="PANTHER" id="PTHR47429:SF2">
    <property type="entry name" value="PROTEIN TWIN LOV 1"/>
    <property type="match status" value="1"/>
</dbReference>
<dbReference type="GO" id="GO:0009881">
    <property type="term" value="F:photoreceptor activity"/>
    <property type="evidence" value="ECO:0007669"/>
    <property type="project" value="UniProtKB-KW"/>
</dbReference>
<dbReference type="InterPro" id="IPR000014">
    <property type="entry name" value="PAS"/>
</dbReference>
<evidence type="ECO:0000256" key="3">
    <source>
        <dbReference type="ARBA" id="ARBA00022630"/>
    </source>
</evidence>
<dbReference type="PROSITE" id="PS50113">
    <property type="entry name" value="PAC"/>
    <property type="match status" value="1"/>
</dbReference>
<dbReference type="Pfam" id="PF13426">
    <property type="entry name" value="PAS_9"/>
    <property type="match status" value="1"/>
</dbReference>
<protein>
    <submittedName>
        <fullName evidence="9">Putative LOV domain-containing protein</fullName>
    </submittedName>
</protein>
<evidence type="ECO:0000256" key="1">
    <source>
        <dbReference type="ARBA" id="ARBA00022543"/>
    </source>
</evidence>
<dbReference type="SUPFAM" id="SSF55785">
    <property type="entry name" value="PYP-like sensor domain (PAS domain)"/>
    <property type="match status" value="1"/>
</dbReference>
<proteinExistence type="evidence at transcript level"/>
<dbReference type="AlphaFoldDB" id="A0A126X4E6"/>
<evidence type="ECO:0000256" key="6">
    <source>
        <dbReference type="ARBA" id="ARBA00023170"/>
    </source>
</evidence>
<reference evidence="9" key="1">
    <citation type="journal article" date="2016" name="Proc. Natl. Acad. Sci. U.S.A.">
        <title>Functional and topological diversity of LOV domain photoreceptors.</title>
        <authorList>
            <person name="Glantz S.T."/>
            <person name="Carpenter E.J."/>
            <person name="Melkonian M."/>
            <person name="Gardner K.H."/>
            <person name="Boyden E.S."/>
            <person name="Wong G.K."/>
            <person name="Chow B.Y."/>
        </authorList>
    </citation>
    <scope>NUCLEOTIDE SEQUENCE</scope>
    <source>
        <strain evidence="9">XKPS_2002979</strain>
    </source>
</reference>
<evidence type="ECO:0000259" key="8">
    <source>
        <dbReference type="PROSITE" id="PS50113"/>
    </source>
</evidence>
<dbReference type="NCBIfam" id="TIGR00229">
    <property type="entry name" value="sensory_box"/>
    <property type="match status" value="1"/>
</dbReference>
<dbReference type="InterPro" id="IPR000700">
    <property type="entry name" value="PAS-assoc_C"/>
</dbReference>
<feature type="domain" description="PAS" evidence="7">
    <location>
        <begin position="50"/>
        <end position="123"/>
    </location>
</feature>
<sequence length="233" mass="27068">MSLMGFKGRSQSFAWEHEHQLSIEPEVLMTKEIQHTDSWDHAERERDIRQGIDLATTLERIEKNFVITDPRLPDNPIIFASDSFLELTEYTREEILGKNCRFLQGPETDQGTVSMIRDAIREQRDITVQLINYTKSGKKFWNLFHLQPMRDQRGELQYFIGVQLDGSDHLEPLRNRLSKNTEEQSAKLVKTTAENVDEAVRELPDANLRPEDLWALHSQSVLPKRGQKSTPIQ</sequence>
<accession>A0A126X4E6</accession>